<dbReference type="AlphaFoldDB" id="D6U2X9"/>
<dbReference type="SUPFAM" id="SSF51905">
    <property type="entry name" value="FAD/NAD(P)-binding domain"/>
    <property type="match status" value="1"/>
</dbReference>
<dbReference type="Pfam" id="PF02852">
    <property type="entry name" value="Pyr_redox_dim"/>
    <property type="match status" value="1"/>
</dbReference>
<evidence type="ECO:0000256" key="2">
    <source>
        <dbReference type="ARBA" id="ARBA00022630"/>
    </source>
</evidence>
<dbReference type="InterPro" id="IPR012999">
    <property type="entry name" value="Pyr_OxRdtase_I_AS"/>
</dbReference>
<evidence type="ECO:0000256" key="1">
    <source>
        <dbReference type="ARBA" id="ARBA00007532"/>
    </source>
</evidence>
<keyword evidence="8" id="KW-0547">Nucleotide-binding</keyword>
<feature type="domain" description="FAD/NAD(P)-binding" evidence="12">
    <location>
        <begin position="6"/>
        <end position="319"/>
    </location>
</feature>
<dbReference type="InterPro" id="IPR036188">
    <property type="entry name" value="FAD/NAD-bd_sf"/>
</dbReference>
<dbReference type="FunFam" id="3.30.390.30:FF:000001">
    <property type="entry name" value="Dihydrolipoyl dehydrogenase"/>
    <property type="match status" value="1"/>
</dbReference>
<feature type="binding site" evidence="8">
    <location>
        <position position="304"/>
    </location>
    <ligand>
        <name>FAD</name>
        <dbReference type="ChEBI" id="CHEBI:57692"/>
    </ligand>
</feature>
<protein>
    <submittedName>
        <fullName evidence="13">FAD-dependent pyridine nucleotide-disulfide oxidoreductase</fullName>
    </submittedName>
</protein>
<evidence type="ECO:0000256" key="6">
    <source>
        <dbReference type="ARBA" id="ARBA00023157"/>
    </source>
</evidence>
<feature type="binding site" evidence="8">
    <location>
        <position position="52"/>
    </location>
    <ligand>
        <name>FAD</name>
        <dbReference type="ChEBI" id="CHEBI:57692"/>
    </ligand>
</feature>
<dbReference type="PIRSF" id="PIRSF000350">
    <property type="entry name" value="Mercury_reductase_MerA"/>
    <property type="match status" value="1"/>
</dbReference>
<comment type="caution">
    <text evidence="13">The sequence shown here is derived from an EMBL/GenBank/DDBJ whole genome shotgun (WGS) entry which is preliminary data.</text>
</comment>
<dbReference type="InterPro" id="IPR023753">
    <property type="entry name" value="FAD/NAD-binding_dom"/>
</dbReference>
<evidence type="ECO:0000256" key="4">
    <source>
        <dbReference type="ARBA" id="ARBA00022857"/>
    </source>
</evidence>
<dbReference type="OrthoDB" id="9800167at2"/>
<comment type="similarity">
    <text evidence="1 10">Belongs to the class-I pyridine nucleotide-disulfide oxidoreductase family.</text>
</comment>
<dbReference type="InterPro" id="IPR004099">
    <property type="entry name" value="Pyr_nucl-diS_OxRdtase_dimer"/>
</dbReference>
<keyword evidence="14" id="KW-1185">Reference proteome</keyword>
<dbReference type="InParanoid" id="D6U2X9"/>
<keyword evidence="6" id="KW-1015">Disulfide bond</keyword>
<organism evidence="13 14">
    <name type="scientific">Ktedonobacter racemifer DSM 44963</name>
    <dbReference type="NCBI Taxonomy" id="485913"/>
    <lineage>
        <taxon>Bacteria</taxon>
        <taxon>Bacillati</taxon>
        <taxon>Chloroflexota</taxon>
        <taxon>Ktedonobacteria</taxon>
        <taxon>Ktedonobacterales</taxon>
        <taxon>Ktedonobacteraceae</taxon>
        <taxon>Ktedonobacter</taxon>
    </lineage>
</organism>
<dbReference type="PANTHER" id="PTHR43014">
    <property type="entry name" value="MERCURIC REDUCTASE"/>
    <property type="match status" value="1"/>
</dbReference>
<dbReference type="GO" id="GO:0050660">
    <property type="term" value="F:flavin adenine dinucleotide binding"/>
    <property type="evidence" value="ECO:0007669"/>
    <property type="project" value="TreeGrafter"/>
</dbReference>
<evidence type="ECO:0000256" key="9">
    <source>
        <dbReference type="PIRSR" id="PIRSR000350-4"/>
    </source>
</evidence>
<dbReference type="GO" id="GO:0003955">
    <property type="term" value="F:NAD(P)H dehydrogenase (quinone) activity"/>
    <property type="evidence" value="ECO:0007669"/>
    <property type="project" value="TreeGrafter"/>
</dbReference>
<dbReference type="InterPro" id="IPR001100">
    <property type="entry name" value="Pyr_nuc-diS_OxRdtase"/>
</dbReference>
<dbReference type="Proteomes" id="UP000004508">
    <property type="component" value="Unassembled WGS sequence"/>
</dbReference>
<feature type="binding site" evidence="8">
    <location>
        <begin position="137"/>
        <end position="139"/>
    </location>
    <ligand>
        <name>FAD</name>
        <dbReference type="ChEBI" id="CHEBI:57692"/>
    </ligand>
</feature>
<comment type="cofactor">
    <cofactor evidence="8">
        <name>FAD</name>
        <dbReference type="ChEBI" id="CHEBI:57692"/>
    </cofactor>
    <text evidence="8">Binds 1 FAD per subunit.</text>
</comment>
<feature type="binding site" evidence="8">
    <location>
        <begin position="174"/>
        <end position="181"/>
    </location>
    <ligand>
        <name>NAD(+)</name>
        <dbReference type="ChEBI" id="CHEBI:57540"/>
    </ligand>
</feature>
<evidence type="ECO:0000256" key="10">
    <source>
        <dbReference type="RuleBase" id="RU003691"/>
    </source>
</evidence>
<keyword evidence="5 10" id="KW-0560">Oxidoreductase</keyword>
<name>D6U2X9_KTERA</name>
<dbReference type="EMBL" id="ADVG01000004">
    <property type="protein sequence ID" value="EFH82884.1"/>
    <property type="molecule type" value="Genomic_DNA"/>
</dbReference>
<feature type="domain" description="Pyridine nucleotide-disulphide oxidoreductase dimerisation" evidence="11">
    <location>
        <begin position="340"/>
        <end position="448"/>
    </location>
</feature>
<evidence type="ECO:0000313" key="14">
    <source>
        <dbReference type="Proteomes" id="UP000004508"/>
    </source>
</evidence>
<dbReference type="PRINTS" id="PR00368">
    <property type="entry name" value="FADPNR"/>
</dbReference>
<gene>
    <name evidence="13" type="ORF">Krac_3759</name>
</gene>
<proteinExistence type="inferred from homology"/>
<dbReference type="PRINTS" id="PR00411">
    <property type="entry name" value="PNDRDTASEI"/>
</dbReference>
<evidence type="ECO:0000313" key="13">
    <source>
        <dbReference type="EMBL" id="EFH82884.1"/>
    </source>
</evidence>
<keyword evidence="7 10" id="KW-0676">Redox-active center</keyword>
<dbReference type="eggNOG" id="COG1249">
    <property type="taxonomic scope" value="Bacteria"/>
</dbReference>
<accession>D6U2X9</accession>
<evidence type="ECO:0000256" key="5">
    <source>
        <dbReference type="ARBA" id="ARBA00023002"/>
    </source>
</evidence>
<keyword evidence="3 8" id="KW-0274">FAD</keyword>
<dbReference type="GO" id="GO:0016668">
    <property type="term" value="F:oxidoreductase activity, acting on a sulfur group of donors, NAD(P) as acceptor"/>
    <property type="evidence" value="ECO:0007669"/>
    <property type="project" value="InterPro"/>
</dbReference>
<evidence type="ECO:0000259" key="12">
    <source>
        <dbReference type="Pfam" id="PF07992"/>
    </source>
</evidence>
<dbReference type="PROSITE" id="PS00076">
    <property type="entry name" value="PYRIDINE_REDOX_1"/>
    <property type="match status" value="1"/>
</dbReference>
<dbReference type="STRING" id="485913.Krac_3759"/>
<reference evidence="13 14" key="1">
    <citation type="journal article" date="2011" name="Stand. Genomic Sci.">
        <title>Non-contiguous finished genome sequence and contextual data of the filamentous soil bacterium Ktedonobacter racemifer type strain (SOSP1-21).</title>
        <authorList>
            <person name="Chang Y.J."/>
            <person name="Land M."/>
            <person name="Hauser L."/>
            <person name="Chertkov O."/>
            <person name="Del Rio T.G."/>
            <person name="Nolan M."/>
            <person name="Copeland A."/>
            <person name="Tice H."/>
            <person name="Cheng J.F."/>
            <person name="Lucas S."/>
            <person name="Han C."/>
            <person name="Goodwin L."/>
            <person name="Pitluck S."/>
            <person name="Ivanova N."/>
            <person name="Ovchinikova G."/>
            <person name="Pati A."/>
            <person name="Chen A."/>
            <person name="Palaniappan K."/>
            <person name="Mavromatis K."/>
            <person name="Liolios K."/>
            <person name="Brettin T."/>
            <person name="Fiebig A."/>
            <person name="Rohde M."/>
            <person name="Abt B."/>
            <person name="Goker M."/>
            <person name="Detter J.C."/>
            <person name="Woyke T."/>
            <person name="Bristow J."/>
            <person name="Eisen J.A."/>
            <person name="Markowitz V."/>
            <person name="Hugenholtz P."/>
            <person name="Kyrpides N.C."/>
            <person name="Klenk H.P."/>
            <person name="Lapidus A."/>
        </authorList>
    </citation>
    <scope>NUCLEOTIDE SEQUENCE [LARGE SCALE GENOMIC DNA]</scope>
    <source>
        <strain evidence="14">DSM 44963</strain>
    </source>
</reference>
<dbReference type="RefSeq" id="WP_007921322.1">
    <property type="nucleotide sequence ID" value="NZ_ADVG01000004.1"/>
</dbReference>
<evidence type="ECO:0000256" key="7">
    <source>
        <dbReference type="ARBA" id="ARBA00023284"/>
    </source>
</evidence>
<sequence>MTSMDYDLTILGGGSGGLTAARVAASLGARVLLIDKERLGGDCLYTGCVPSKSLIHVARQVYQARTATRLGLTSDNVEIDMARVAESIQGVIKQVQDAEQVYTDDVTVKFGTVSFQSPTALLINDEQITSRATIIATGSHPARLPIEGLAEIGYLTNEDVFQLTNLPASLLIVGGGPVGVELGQALARLGVQITLIQGPERILPREEPEVSVAIAEALQLENVQVVTNARVLRAERHGGKKSVMVKQGEQMVVFEADEILLAAGRQPNVGGLNLDTIGVTYNEQGIKVNDYLRTSVANIFALGDVIGGYLFTHVAAYQAGVAVRNALLPVGKKKVDYRVVPWCTFTDPEAAHIGLTYTEARQRHRQVRVVTFPWADIDRAQTEHATTGFIKLILAGKKEEIVGAHMVGAHAGELLGEIALAMQNHLTVSTMFATIHPYPTYHTGLQQALFEAYLTSSQLRSNRSIVSAALRLRK</sequence>
<evidence type="ECO:0000256" key="8">
    <source>
        <dbReference type="PIRSR" id="PIRSR000350-3"/>
    </source>
</evidence>
<keyword evidence="2 10" id="KW-0285">Flavoprotein</keyword>
<evidence type="ECO:0000259" key="11">
    <source>
        <dbReference type="Pfam" id="PF02852"/>
    </source>
</evidence>
<keyword evidence="4" id="KW-0521">NADP</keyword>
<dbReference type="Gene3D" id="3.30.390.30">
    <property type="match status" value="1"/>
</dbReference>
<keyword evidence="8" id="KW-0520">NAD</keyword>
<feature type="disulfide bond" description="Redox-active" evidence="9">
    <location>
        <begin position="43"/>
        <end position="48"/>
    </location>
</feature>
<dbReference type="PANTHER" id="PTHR43014:SF2">
    <property type="entry name" value="MERCURIC REDUCTASE"/>
    <property type="match status" value="1"/>
</dbReference>
<dbReference type="Pfam" id="PF07992">
    <property type="entry name" value="Pyr_redox_2"/>
    <property type="match status" value="1"/>
</dbReference>
<dbReference type="InterPro" id="IPR016156">
    <property type="entry name" value="FAD/NAD-linked_Rdtase_dimer_sf"/>
</dbReference>
<evidence type="ECO:0000256" key="3">
    <source>
        <dbReference type="ARBA" id="ARBA00022827"/>
    </source>
</evidence>
<dbReference type="SUPFAM" id="SSF55424">
    <property type="entry name" value="FAD/NAD-linked reductases, dimerisation (C-terminal) domain"/>
    <property type="match status" value="1"/>
</dbReference>
<dbReference type="Gene3D" id="3.50.50.60">
    <property type="entry name" value="FAD/NAD(P)-binding domain"/>
    <property type="match status" value="2"/>
</dbReference>
<feature type="binding site" evidence="8">
    <location>
        <position position="264"/>
    </location>
    <ligand>
        <name>NAD(+)</name>
        <dbReference type="ChEBI" id="CHEBI:57540"/>
    </ligand>
</feature>